<reference evidence="1 2" key="1">
    <citation type="submission" date="2016-04" db="EMBL/GenBank/DDBJ databases">
        <title>ATOL: Assembling a taxonomically balanced genome-scale reconstruction of the evolutionary history of the Enterobacteriaceae.</title>
        <authorList>
            <person name="Plunkett G.III."/>
            <person name="Neeno-Eckwall E.C."/>
            <person name="Glasner J.D."/>
            <person name="Perna N.T."/>
        </authorList>
    </citation>
    <scope>NUCLEOTIDE SEQUENCE [LARGE SCALE GENOMIC DNA]</scope>
    <source>
        <strain evidence="1 2">ATCC 700826</strain>
    </source>
</reference>
<name>A0AAJ3HSG6_PROHU</name>
<comment type="caution">
    <text evidence="1">The sequence shown here is derived from an EMBL/GenBank/DDBJ whole genome shotgun (WGS) entry which is preliminary data.</text>
</comment>
<gene>
    <name evidence="1" type="ORF">M997_1716</name>
</gene>
<dbReference type="Proteomes" id="UP000078250">
    <property type="component" value="Unassembled WGS sequence"/>
</dbReference>
<dbReference type="EMBL" id="LXEV01000021">
    <property type="protein sequence ID" value="OAT47189.1"/>
    <property type="molecule type" value="Genomic_DNA"/>
</dbReference>
<accession>A0AAJ3HSG6</accession>
<organism evidence="1 2">
    <name type="scientific">Proteus hauseri ATCC 700826</name>
    <dbReference type="NCBI Taxonomy" id="1354271"/>
    <lineage>
        <taxon>Bacteria</taxon>
        <taxon>Pseudomonadati</taxon>
        <taxon>Pseudomonadota</taxon>
        <taxon>Gammaproteobacteria</taxon>
        <taxon>Enterobacterales</taxon>
        <taxon>Morganellaceae</taxon>
        <taxon>Proteus</taxon>
    </lineage>
</organism>
<keyword evidence="2" id="KW-1185">Reference proteome</keyword>
<dbReference type="AlphaFoldDB" id="A0AAJ3HSG6"/>
<sequence length="87" mass="10135">MIDVESIYKNESVEDVLLYFAPKTTYPSIDRCYVRYKFEVVEKAILIKTMGKLLQEGKLAKDNKGLTIKGPNWREPDFVTQKKYGIK</sequence>
<evidence type="ECO:0000313" key="2">
    <source>
        <dbReference type="Proteomes" id="UP000078250"/>
    </source>
</evidence>
<dbReference type="RefSeq" id="WP_064719703.1">
    <property type="nucleotide sequence ID" value="NZ_LXEV01000021.1"/>
</dbReference>
<protein>
    <recommendedName>
        <fullName evidence="3">Immunity protein</fullName>
    </recommendedName>
</protein>
<proteinExistence type="predicted"/>
<evidence type="ECO:0008006" key="3">
    <source>
        <dbReference type="Google" id="ProtNLM"/>
    </source>
</evidence>
<evidence type="ECO:0000313" key="1">
    <source>
        <dbReference type="EMBL" id="OAT47189.1"/>
    </source>
</evidence>